<dbReference type="Proteomes" id="UP000597338">
    <property type="component" value="Unassembled WGS sequence"/>
</dbReference>
<dbReference type="Gene3D" id="2.60.40.10">
    <property type="entry name" value="Immunoglobulins"/>
    <property type="match status" value="1"/>
</dbReference>
<dbReference type="InterPro" id="IPR014756">
    <property type="entry name" value="Ig_E-set"/>
</dbReference>
<evidence type="ECO:0000313" key="2">
    <source>
        <dbReference type="EMBL" id="GGC32084.1"/>
    </source>
</evidence>
<reference evidence="3" key="1">
    <citation type="journal article" date="2019" name="Int. J. Syst. Evol. Microbiol.">
        <title>The Global Catalogue of Microorganisms (GCM) 10K type strain sequencing project: providing services to taxonomists for standard genome sequencing and annotation.</title>
        <authorList>
            <consortium name="The Broad Institute Genomics Platform"/>
            <consortium name="The Broad Institute Genome Sequencing Center for Infectious Disease"/>
            <person name="Wu L."/>
            <person name="Ma J."/>
        </authorList>
    </citation>
    <scope>NUCLEOTIDE SEQUENCE [LARGE SCALE GENOMIC DNA]</scope>
    <source>
        <strain evidence="3">CGMCC 1.15342</strain>
    </source>
</reference>
<protein>
    <recommendedName>
        <fullName evidence="1">IPT/TIG domain-containing protein</fullName>
    </recommendedName>
</protein>
<dbReference type="Pfam" id="PF01833">
    <property type="entry name" value="TIG"/>
    <property type="match status" value="1"/>
</dbReference>
<comment type="caution">
    <text evidence="2">The sequence shown here is derived from an EMBL/GenBank/DDBJ whole genome shotgun (WGS) entry which is preliminary data.</text>
</comment>
<organism evidence="2 3">
    <name type="scientific">Parapedobacter defluvii</name>
    <dbReference type="NCBI Taxonomy" id="2045106"/>
    <lineage>
        <taxon>Bacteria</taxon>
        <taxon>Pseudomonadati</taxon>
        <taxon>Bacteroidota</taxon>
        <taxon>Sphingobacteriia</taxon>
        <taxon>Sphingobacteriales</taxon>
        <taxon>Sphingobacteriaceae</taxon>
        <taxon>Parapedobacter</taxon>
    </lineage>
</organism>
<dbReference type="PROSITE" id="PS51257">
    <property type="entry name" value="PROKAR_LIPOPROTEIN"/>
    <property type="match status" value="1"/>
</dbReference>
<name>A0ABQ1M1E3_9SPHI</name>
<evidence type="ECO:0000313" key="3">
    <source>
        <dbReference type="Proteomes" id="UP000597338"/>
    </source>
</evidence>
<dbReference type="InterPro" id="IPR002909">
    <property type="entry name" value="IPT_dom"/>
</dbReference>
<feature type="domain" description="IPT/TIG" evidence="1">
    <location>
        <begin position="35"/>
        <end position="109"/>
    </location>
</feature>
<dbReference type="SUPFAM" id="SSF81296">
    <property type="entry name" value="E set domains"/>
    <property type="match status" value="1"/>
</dbReference>
<proteinExistence type="predicted"/>
<keyword evidence="3" id="KW-1185">Reference proteome</keyword>
<dbReference type="EMBL" id="BMIK01000008">
    <property type="protein sequence ID" value="GGC32084.1"/>
    <property type="molecule type" value="Genomic_DNA"/>
</dbReference>
<dbReference type="RefSeq" id="WP_188751244.1">
    <property type="nucleotide sequence ID" value="NZ_BMIK01000008.1"/>
</dbReference>
<gene>
    <name evidence="2" type="ORF">GCM10011386_25250</name>
</gene>
<evidence type="ECO:0000259" key="1">
    <source>
        <dbReference type="Pfam" id="PF01833"/>
    </source>
</evidence>
<dbReference type="Gene3D" id="2.60.120.560">
    <property type="entry name" value="Exo-inulinase, domain 1"/>
    <property type="match status" value="1"/>
</dbReference>
<dbReference type="InterPro" id="IPR013783">
    <property type="entry name" value="Ig-like_fold"/>
</dbReference>
<sequence>MKTSNLSIYLSYAAILLVSGCSKEESTPVNTAPIPRIIALQPANAAEGDTLSIIGLNFSSNTAENEVKFGQSIIEALSVSDTLIRVVVPAIEGNTIGVSVRSRGKISNKQNLSLVRAKVFEDDFNRADVPSVGSATVPNPIGSNWQIINGTFALSENQLFSQDGGLESYMLYRDADVNMKVGDGSYFELTATMSSSPESFAGIIFNAQNDNKRFYLLRTTNNMLQLLKTGSNGLGDWANIMVNQTFEGFAANTPYQVVISASQPGSFRIKITHANTNAILFEQTVEDPDPYLGGAPGLYYFGLANPVTITFDNFHLELL</sequence>
<accession>A0ABQ1M1E3</accession>